<evidence type="ECO:0000256" key="4">
    <source>
        <dbReference type="RuleBase" id="RU003869"/>
    </source>
</evidence>
<dbReference type="InterPro" id="IPR000702">
    <property type="entry name" value="Ribosomal_uL6-like"/>
</dbReference>
<comment type="subunit">
    <text evidence="3">Part of the 50S ribosomal subunit.</text>
</comment>
<accession>A0ABV7KZQ8</accession>
<organism evidence="7 8">
    <name type="scientific">Marinibaculum pumilum</name>
    <dbReference type="NCBI Taxonomy" id="1766165"/>
    <lineage>
        <taxon>Bacteria</taxon>
        <taxon>Pseudomonadati</taxon>
        <taxon>Pseudomonadota</taxon>
        <taxon>Alphaproteobacteria</taxon>
        <taxon>Rhodospirillales</taxon>
        <taxon>Rhodospirillaceae</taxon>
        <taxon>Marinibaculum</taxon>
    </lineage>
</organism>
<comment type="caution">
    <text evidence="7">The sequence shown here is derived from an EMBL/GenBank/DDBJ whole genome shotgun (WGS) entry which is preliminary data.</text>
</comment>
<evidence type="ECO:0000256" key="1">
    <source>
        <dbReference type="ARBA" id="ARBA00022980"/>
    </source>
</evidence>
<dbReference type="NCBIfam" id="TIGR03654">
    <property type="entry name" value="L6_bact"/>
    <property type="match status" value="1"/>
</dbReference>
<dbReference type="RefSeq" id="WP_379899994.1">
    <property type="nucleotide sequence ID" value="NZ_JBHRTR010000024.1"/>
</dbReference>
<keyword evidence="3 5" id="KW-0699">rRNA-binding</keyword>
<dbReference type="EMBL" id="JBHRTR010000024">
    <property type="protein sequence ID" value="MFC3227655.1"/>
    <property type="molecule type" value="Genomic_DNA"/>
</dbReference>
<dbReference type="PROSITE" id="PS00525">
    <property type="entry name" value="RIBOSOMAL_L6_1"/>
    <property type="match status" value="1"/>
</dbReference>
<dbReference type="InterPro" id="IPR020040">
    <property type="entry name" value="Ribosomal_uL6_a/b-dom"/>
</dbReference>
<dbReference type="PIRSF" id="PIRSF002162">
    <property type="entry name" value="Ribosomal_L6"/>
    <property type="match status" value="1"/>
</dbReference>
<dbReference type="InterPro" id="IPR002358">
    <property type="entry name" value="Ribosomal_uL6_CS"/>
</dbReference>
<dbReference type="InterPro" id="IPR036789">
    <property type="entry name" value="Ribosomal_uL6-like_a/b-dom_sf"/>
</dbReference>
<reference evidence="8" key="1">
    <citation type="journal article" date="2019" name="Int. J. Syst. Evol. Microbiol.">
        <title>The Global Catalogue of Microorganisms (GCM) 10K type strain sequencing project: providing services to taxonomists for standard genome sequencing and annotation.</title>
        <authorList>
            <consortium name="The Broad Institute Genomics Platform"/>
            <consortium name="The Broad Institute Genome Sequencing Center for Infectious Disease"/>
            <person name="Wu L."/>
            <person name="Ma J."/>
        </authorList>
    </citation>
    <scope>NUCLEOTIDE SEQUENCE [LARGE SCALE GENOMIC DNA]</scope>
    <source>
        <strain evidence="8">KCTC 42964</strain>
    </source>
</reference>
<sequence>MSRIGRMPVAVPSGVQVTLAGQDIKVKGPKGELAMTLMDEVTVQQEDNLLRVRPVEGNRRSRTMWGMQRTLVSNMVVGVSEGFTITMELVGVGYRAAVQGSELVLQLGYSHEVKYPIPQGIQIAVDRQTVITISGYDRQQVGQVAAEIRAWRRPEPYKGKGIKYAGEQILRKEGKKK</sequence>
<evidence type="ECO:0000256" key="5">
    <source>
        <dbReference type="RuleBase" id="RU003870"/>
    </source>
</evidence>
<dbReference type="SUPFAM" id="SSF56053">
    <property type="entry name" value="Ribosomal protein L6"/>
    <property type="match status" value="2"/>
</dbReference>
<dbReference type="HAMAP" id="MF_01365_B">
    <property type="entry name" value="Ribosomal_uL6_B"/>
    <property type="match status" value="1"/>
</dbReference>
<dbReference type="Pfam" id="PF00347">
    <property type="entry name" value="Ribosomal_L6"/>
    <property type="match status" value="2"/>
</dbReference>
<evidence type="ECO:0000259" key="6">
    <source>
        <dbReference type="Pfam" id="PF00347"/>
    </source>
</evidence>
<protein>
    <recommendedName>
        <fullName evidence="3">Large ribosomal subunit protein uL6</fullName>
    </recommendedName>
</protein>
<feature type="domain" description="Large ribosomal subunit protein uL6 alpha-beta" evidence="6">
    <location>
        <begin position="90"/>
        <end position="164"/>
    </location>
</feature>
<dbReference type="Proteomes" id="UP001595528">
    <property type="component" value="Unassembled WGS sequence"/>
</dbReference>
<evidence type="ECO:0000256" key="3">
    <source>
        <dbReference type="HAMAP-Rule" id="MF_01365"/>
    </source>
</evidence>
<keyword evidence="8" id="KW-1185">Reference proteome</keyword>
<name>A0ABV7KZQ8_9PROT</name>
<proteinExistence type="inferred from homology"/>
<dbReference type="PANTHER" id="PTHR11655">
    <property type="entry name" value="60S/50S RIBOSOMAL PROTEIN L6/L9"/>
    <property type="match status" value="1"/>
</dbReference>
<gene>
    <name evidence="3 7" type="primary">rplF</name>
    <name evidence="7" type="ORF">ACFOGJ_10460</name>
</gene>
<keyword evidence="2 3" id="KW-0687">Ribonucleoprotein</keyword>
<dbReference type="PRINTS" id="PR00059">
    <property type="entry name" value="RIBOSOMALL6"/>
</dbReference>
<comment type="similarity">
    <text evidence="3 4">Belongs to the universal ribosomal protein uL6 family.</text>
</comment>
<dbReference type="Gene3D" id="3.90.930.12">
    <property type="entry name" value="Ribosomal protein L6, alpha-beta domain"/>
    <property type="match status" value="2"/>
</dbReference>
<comment type="function">
    <text evidence="3 5">This protein binds to the 23S rRNA, and is important in its secondary structure. It is located near the subunit interface in the base of the L7/L12 stalk, and near the tRNA binding site of the peptidyltransferase center.</text>
</comment>
<feature type="domain" description="Large ribosomal subunit protein uL6 alpha-beta" evidence="6">
    <location>
        <begin position="11"/>
        <end position="82"/>
    </location>
</feature>
<dbReference type="PANTHER" id="PTHR11655:SF14">
    <property type="entry name" value="LARGE RIBOSOMAL SUBUNIT PROTEIN UL6M"/>
    <property type="match status" value="1"/>
</dbReference>
<keyword evidence="3 5" id="KW-0694">RNA-binding</keyword>
<dbReference type="GO" id="GO:0005840">
    <property type="term" value="C:ribosome"/>
    <property type="evidence" value="ECO:0007669"/>
    <property type="project" value="UniProtKB-KW"/>
</dbReference>
<evidence type="ECO:0000313" key="8">
    <source>
        <dbReference type="Proteomes" id="UP001595528"/>
    </source>
</evidence>
<dbReference type="InterPro" id="IPR019906">
    <property type="entry name" value="Ribosomal_uL6_bac-type"/>
</dbReference>
<keyword evidence="1 3" id="KW-0689">Ribosomal protein</keyword>
<evidence type="ECO:0000313" key="7">
    <source>
        <dbReference type="EMBL" id="MFC3227655.1"/>
    </source>
</evidence>
<evidence type="ECO:0000256" key="2">
    <source>
        <dbReference type="ARBA" id="ARBA00023274"/>
    </source>
</evidence>